<keyword evidence="3 14" id="KW-0813">Transport</keyword>
<keyword evidence="8" id="KW-0408">Iron</keyword>
<dbReference type="InterPro" id="IPR010105">
    <property type="entry name" value="TonB_sidphr_rcpt"/>
</dbReference>
<keyword evidence="4 14" id="KW-1134">Transmembrane beta strand</keyword>
<evidence type="ECO:0000256" key="9">
    <source>
        <dbReference type="ARBA" id="ARBA00023065"/>
    </source>
</evidence>
<dbReference type="InterPro" id="IPR012910">
    <property type="entry name" value="Plug_dom"/>
</dbReference>
<evidence type="ECO:0000256" key="2">
    <source>
        <dbReference type="ARBA" id="ARBA00009810"/>
    </source>
</evidence>
<dbReference type="Gene3D" id="2.170.130.10">
    <property type="entry name" value="TonB-dependent receptor, plug domain"/>
    <property type="match status" value="1"/>
</dbReference>
<keyword evidence="20" id="KW-1185">Reference proteome</keyword>
<dbReference type="GO" id="GO:0015891">
    <property type="term" value="P:siderophore transport"/>
    <property type="evidence" value="ECO:0007669"/>
    <property type="project" value="InterPro"/>
</dbReference>
<evidence type="ECO:0000256" key="4">
    <source>
        <dbReference type="ARBA" id="ARBA00022452"/>
    </source>
</evidence>
<keyword evidence="10 15" id="KW-0798">TonB box</keyword>
<evidence type="ECO:0000256" key="15">
    <source>
        <dbReference type="RuleBase" id="RU003357"/>
    </source>
</evidence>
<keyword evidence="11 14" id="KW-0472">Membrane</keyword>
<dbReference type="PROSITE" id="PS52016">
    <property type="entry name" value="TONB_DEPENDENT_REC_3"/>
    <property type="match status" value="1"/>
</dbReference>
<evidence type="ECO:0000259" key="17">
    <source>
        <dbReference type="Pfam" id="PF00593"/>
    </source>
</evidence>
<feature type="domain" description="TonB-dependent receptor-like beta-barrel" evidence="17">
    <location>
        <begin position="339"/>
        <end position="808"/>
    </location>
</feature>
<dbReference type="NCBIfam" id="TIGR01783">
    <property type="entry name" value="TonB-siderophor"/>
    <property type="match status" value="1"/>
</dbReference>
<dbReference type="Proteomes" id="UP000192756">
    <property type="component" value="Unassembled WGS sequence"/>
</dbReference>
<name>A0A1W2BG80_9SPHI</name>
<evidence type="ECO:0000256" key="16">
    <source>
        <dbReference type="SAM" id="Phobius"/>
    </source>
</evidence>
<evidence type="ECO:0000313" key="19">
    <source>
        <dbReference type="EMBL" id="SMC71939.1"/>
    </source>
</evidence>
<evidence type="ECO:0000256" key="8">
    <source>
        <dbReference type="ARBA" id="ARBA00023004"/>
    </source>
</evidence>
<keyword evidence="6 14" id="KW-0812">Transmembrane</keyword>
<evidence type="ECO:0000256" key="12">
    <source>
        <dbReference type="ARBA" id="ARBA00023170"/>
    </source>
</evidence>
<evidence type="ECO:0000256" key="11">
    <source>
        <dbReference type="ARBA" id="ARBA00023136"/>
    </source>
</evidence>
<dbReference type="PANTHER" id="PTHR32552:SF68">
    <property type="entry name" value="FERRICHROME OUTER MEMBRANE TRANSPORTER_PHAGE RECEPTOR"/>
    <property type="match status" value="1"/>
</dbReference>
<dbReference type="GO" id="GO:0038023">
    <property type="term" value="F:signaling receptor activity"/>
    <property type="evidence" value="ECO:0007669"/>
    <property type="project" value="InterPro"/>
</dbReference>
<dbReference type="InterPro" id="IPR037066">
    <property type="entry name" value="Plug_dom_sf"/>
</dbReference>
<dbReference type="GO" id="GO:0030246">
    <property type="term" value="F:carbohydrate binding"/>
    <property type="evidence" value="ECO:0007669"/>
    <property type="project" value="InterPro"/>
</dbReference>
<dbReference type="InterPro" id="IPR000531">
    <property type="entry name" value="Beta-barrel_TonB"/>
</dbReference>
<evidence type="ECO:0000313" key="20">
    <source>
        <dbReference type="Proteomes" id="UP000192756"/>
    </source>
</evidence>
<dbReference type="PANTHER" id="PTHR32552">
    <property type="entry name" value="FERRICHROME IRON RECEPTOR-RELATED"/>
    <property type="match status" value="1"/>
</dbReference>
<gene>
    <name evidence="19" type="ORF">SAMN04488524_2338</name>
</gene>
<dbReference type="InterPro" id="IPR013784">
    <property type="entry name" value="Carb-bd-like_fold"/>
</dbReference>
<evidence type="ECO:0000256" key="6">
    <source>
        <dbReference type="ARBA" id="ARBA00022692"/>
    </source>
</evidence>
<dbReference type="STRING" id="151894.SAMN04488524_2338"/>
<dbReference type="InterPro" id="IPR036942">
    <property type="entry name" value="Beta-barrel_TonB_sf"/>
</dbReference>
<evidence type="ECO:0000259" key="18">
    <source>
        <dbReference type="Pfam" id="PF07715"/>
    </source>
</evidence>
<proteinExistence type="inferred from homology"/>
<evidence type="ECO:0000256" key="14">
    <source>
        <dbReference type="PROSITE-ProRule" id="PRU01360"/>
    </source>
</evidence>
<protein>
    <submittedName>
        <fullName evidence="19">Iron complex outermembrane recepter protein</fullName>
    </submittedName>
</protein>
<dbReference type="Gene3D" id="2.60.40.1120">
    <property type="entry name" value="Carboxypeptidase-like, regulatory domain"/>
    <property type="match status" value="1"/>
</dbReference>
<keyword evidence="5" id="KW-0410">Iron transport</keyword>
<evidence type="ECO:0000256" key="7">
    <source>
        <dbReference type="ARBA" id="ARBA00022729"/>
    </source>
</evidence>
<dbReference type="GO" id="GO:0015344">
    <property type="term" value="F:siderophore uptake transmembrane transporter activity"/>
    <property type="evidence" value="ECO:0007669"/>
    <property type="project" value="TreeGrafter"/>
</dbReference>
<evidence type="ECO:0000256" key="5">
    <source>
        <dbReference type="ARBA" id="ARBA00022496"/>
    </source>
</evidence>
<comment type="subcellular location">
    <subcellularLocation>
        <location evidence="1 14">Cell outer membrane</location>
        <topology evidence="1 14">Multi-pass membrane protein</topology>
    </subcellularLocation>
</comment>
<keyword evidence="16" id="KW-1133">Transmembrane helix</keyword>
<dbReference type="AlphaFoldDB" id="A0A1W2BG80"/>
<evidence type="ECO:0000256" key="10">
    <source>
        <dbReference type="ARBA" id="ARBA00023077"/>
    </source>
</evidence>
<sequence>MICIDLRLFRINPNNAVMKKTLCNLNSGALLYTLLNAFLAFTVLTASAQQNATIKGRVVTAEGKPAEGISVKIKGRKMGDATNGKGEYKISNVSPGDYTLQISAIGISYQERRVTVAGGEEVQQNFSLDETNARLNEVNIIEGRKNKFAARKSETVAKMPLRNLENPQVYTSIGKELMVDQMVTNFNDALKNSPGLDKLWTSTGRGGDGAAYYALRGFTIQPTMVNGVAGLTNGDLDPAGIEKIEVIKGPSGALFGGTLTSFGGLINIITKKPLDTLGGSLSYTAGSFGQSRLTADVYGPVNKDKTLLARFNAAYHTQNSFQDAGFKKSFYFAPAIEYQASDRLTLNLDAEFYSYEGTNPLMVFLNRNRQLIARRPEELNFDWKRSFTANDITVKTPSVNIRGKANYRINDQWVSETNLSRSYRQSDGYYQYVMFLGANDIDLSRLAAYQNSTSTAIAVQQNFIGDFKIGDLRNRLVVGLDFLSQHNITNNSPYVTYDVLQLNDAQFNANYIKFNRSGLITKIGASTAVPSKSSNVMNVYSVYASDVLNITDQLMAMASLRIDRFHNQGTFNQVAGANTGAYLQTAFSPKFGLVYQVIKDQVSIFGNYMNGFKNSGNATIFRDGNFEDNSPLKPQQANQIEGGVKLDVLRNRLSLTATYYDISVNNMPLSLSATDNSGTTRNYTVQDGTQKSKGYEFDLTTNPVEGLNVVLGYSHNDSKMTKASPTIEGRRPVSAGPEDLVNFWLNYTVPNGVLNGLGAGFGGNYASKNVITSTTTTGDFTLPAYTVLNASLFYNMAKFRIGLKMDNLTDKQYFKGWTTVEVQQPRSFMANISFKF</sequence>
<dbReference type="Gene3D" id="2.40.170.20">
    <property type="entry name" value="TonB-dependent receptor, beta-barrel domain"/>
    <property type="match status" value="1"/>
</dbReference>
<dbReference type="SUPFAM" id="SSF49452">
    <property type="entry name" value="Starch-binding domain-like"/>
    <property type="match status" value="1"/>
</dbReference>
<dbReference type="SUPFAM" id="SSF56935">
    <property type="entry name" value="Porins"/>
    <property type="match status" value="1"/>
</dbReference>
<feature type="transmembrane region" description="Helical" evidence="16">
    <location>
        <begin position="29"/>
        <end position="48"/>
    </location>
</feature>
<keyword evidence="9" id="KW-0406">Ion transport</keyword>
<dbReference type="GO" id="GO:0009279">
    <property type="term" value="C:cell outer membrane"/>
    <property type="evidence" value="ECO:0007669"/>
    <property type="project" value="UniProtKB-SubCell"/>
</dbReference>
<evidence type="ECO:0000256" key="13">
    <source>
        <dbReference type="ARBA" id="ARBA00023237"/>
    </source>
</evidence>
<accession>A0A1W2BG80</accession>
<dbReference type="InterPro" id="IPR010917">
    <property type="entry name" value="TonB_rcpt_CS"/>
</dbReference>
<feature type="domain" description="TonB-dependent receptor plug" evidence="18">
    <location>
        <begin position="164"/>
        <end position="257"/>
    </location>
</feature>
<keyword evidence="7" id="KW-0732">Signal</keyword>
<dbReference type="EMBL" id="FWXT01000001">
    <property type="protein sequence ID" value="SMC71939.1"/>
    <property type="molecule type" value="Genomic_DNA"/>
</dbReference>
<evidence type="ECO:0000256" key="1">
    <source>
        <dbReference type="ARBA" id="ARBA00004571"/>
    </source>
</evidence>
<evidence type="ECO:0000256" key="3">
    <source>
        <dbReference type="ARBA" id="ARBA00022448"/>
    </source>
</evidence>
<reference evidence="20" key="1">
    <citation type="submission" date="2017-04" db="EMBL/GenBank/DDBJ databases">
        <authorList>
            <person name="Varghese N."/>
            <person name="Submissions S."/>
        </authorList>
    </citation>
    <scope>NUCLEOTIDE SEQUENCE [LARGE SCALE GENOMIC DNA]</scope>
    <source>
        <strain evidence="20">DSM 12126</strain>
    </source>
</reference>
<dbReference type="InterPro" id="IPR039426">
    <property type="entry name" value="TonB-dep_rcpt-like"/>
</dbReference>
<dbReference type="PROSITE" id="PS01156">
    <property type="entry name" value="TONB_DEPENDENT_REC_2"/>
    <property type="match status" value="1"/>
</dbReference>
<dbReference type="CDD" id="cd01347">
    <property type="entry name" value="ligand_gated_channel"/>
    <property type="match status" value="1"/>
</dbReference>
<comment type="similarity">
    <text evidence="2 14 15">Belongs to the TonB-dependent receptor family.</text>
</comment>
<dbReference type="Pfam" id="PF13715">
    <property type="entry name" value="CarbopepD_reg_2"/>
    <property type="match status" value="1"/>
</dbReference>
<keyword evidence="12" id="KW-0675">Receptor</keyword>
<dbReference type="Pfam" id="PF07715">
    <property type="entry name" value="Plug"/>
    <property type="match status" value="1"/>
</dbReference>
<dbReference type="Pfam" id="PF00593">
    <property type="entry name" value="TonB_dep_Rec_b-barrel"/>
    <property type="match status" value="1"/>
</dbReference>
<keyword evidence="13 14" id="KW-0998">Cell outer membrane</keyword>
<organism evidence="19 20">
    <name type="scientific">Pedobacter africanus</name>
    <dbReference type="NCBI Taxonomy" id="151894"/>
    <lineage>
        <taxon>Bacteria</taxon>
        <taxon>Pseudomonadati</taxon>
        <taxon>Bacteroidota</taxon>
        <taxon>Sphingobacteriia</taxon>
        <taxon>Sphingobacteriales</taxon>
        <taxon>Sphingobacteriaceae</taxon>
        <taxon>Pedobacter</taxon>
    </lineage>
</organism>